<dbReference type="STRING" id="6205.A0A0R3WT76"/>
<feature type="compositionally biased region" description="Low complexity" evidence="1">
    <location>
        <begin position="205"/>
        <end position="227"/>
    </location>
</feature>
<feature type="compositionally biased region" description="Low complexity" evidence="1">
    <location>
        <begin position="245"/>
        <end position="266"/>
    </location>
</feature>
<evidence type="ECO:0000256" key="1">
    <source>
        <dbReference type="SAM" id="MobiDB-lite"/>
    </source>
</evidence>
<evidence type="ECO:0000313" key="4">
    <source>
        <dbReference type="WBParaSite" id="TTAC_0000396601-mRNA-1"/>
    </source>
</evidence>
<accession>A0A0R3WT76</accession>
<dbReference type="OrthoDB" id="6247678at2759"/>
<dbReference type="Proteomes" id="UP000274429">
    <property type="component" value="Unassembled WGS sequence"/>
</dbReference>
<gene>
    <name evidence="2" type="ORF">TTAC_LOCUS3951</name>
</gene>
<proteinExistence type="predicted"/>
<keyword evidence="3" id="KW-1185">Reference proteome</keyword>
<evidence type="ECO:0000313" key="2">
    <source>
        <dbReference type="EMBL" id="VDM23839.1"/>
    </source>
</evidence>
<feature type="region of interest" description="Disordered" evidence="1">
    <location>
        <begin position="198"/>
        <end position="286"/>
    </location>
</feature>
<reference evidence="2 3" key="2">
    <citation type="submission" date="2018-11" db="EMBL/GenBank/DDBJ databases">
        <authorList>
            <consortium name="Pathogen Informatics"/>
        </authorList>
    </citation>
    <scope>NUCLEOTIDE SEQUENCE [LARGE SCALE GENOMIC DNA]</scope>
</reference>
<organism evidence="4">
    <name type="scientific">Hydatigena taeniaeformis</name>
    <name type="common">Feline tapeworm</name>
    <name type="synonym">Taenia taeniaeformis</name>
    <dbReference type="NCBI Taxonomy" id="6205"/>
    <lineage>
        <taxon>Eukaryota</taxon>
        <taxon>Metazoa</taxon>
        <taxon>Spiralia</taxon>
        <taxon>Lophotrochozoa</taxon>
        <taxon>Platyhelminthes</taxon>
        <taxon>Cestoda</taxon>
        <taxon>Eucestoda</taxon>
        <taxon>Cyclophyllidea</taxon>
        <taxon>Taeniidae</taxon>
        <taxon>Hydatigera</taxon>
    </lineage>
</organism>
<reference evidence="4" key="1">
    <citation type="submission" date="2017-02" db="UniProtKB">
        <authorList>
            <consortium name="WormBaseParasite"/>
        </authorList>
    </citation>
    <scope>IDENTIFICATION</scope>
</reference>
<protein>
    <submittedName>
        <fullName evidence="2 4">Uncharacterized protein</fullName>
    </submittedName>
</protein>
<sequence>MSWCNPEPPTTLVNDTAIIKNIFTALDTLQPSGVPPVARGDEGIPIVPLLRVALSLFDNLEKHRRRALGLRLRRRHLILLLRSPCATLEPLEAEAAVLSGEAVAESSATMTEAGECVETSAAGESAGIEGVVADNSTIRKGVLAQLRELRVAVSVFSPCDHENLRRLARMCNMLPPDIRRDPKWPTVIFSREISQVSLAQRHSGSATASRRSTAPLSPQQQQVLQQTPPQPASTLGSTEPSPRHTLQTQNQKSLQQQVPPSLSQHQQPPPVRHVVGGPGDCSAPSPHQARLVRYFFNIVYLF</sequence>
<evidence type="ECO:0000313" key="3">
    <source>
        <dbReference type="Proteomes" id="UP000274429"/>
    </source>
</evidence>
<dbReference type="WBParaSite" id="TTAC_0000396601-mRNA-1">
    <property type="protein sequence ID" value="TTAC_0000396601-mRNA-1"/>
    <property type="gene ID" value="TTAC_0000396601"/>
</dbReference>
<dbReference type="EMBL" id="UYWX01003350">
    <property type="protein sequence ID" value="VDM23839.1"/>
    <property type="molecule type" value="Genomic_DNA"/>
</dbReference>
<name>A0A0R3WT76_HYDTA</name>
<dbReference type="AlphaFoldDB" id="A0A0R3WT76"/>